<feature type="region of interest" description="Disordered" evidence="1">
    <location>
        <begin position="208"/>
        <end position="300"/>
    </location>
</feature>
<dbReference type="Proteomes" id="UP001165780">
    <property type="component" value="Unplaced"/>
</dbReference>
<evidence type="ECO:0000256" key="1">
    <source>
        <dbReference type="SAM" id="MobiDB-lite"/>
    </source>
</evidence>
<evidence type="ECO:0000313" key="2">
    <source>
        <dbReference type="Proteomes" id="UP001165780"/>
    </source>
</evidence>
<feature type="compositionally biased region" description="Low complexity" evidence="1">
    <location>
        <begin position="208"/>
        <end position="242"/>
    </location>
</feature>
<reference evidence="3" key="1">
    <citation type="submission" date="2025-08" db="UniProtKB">
        <authorList>
            <consortium name="RefSeq"/>
        </authorList>
    </citation>
    <scope>IDENTIFICATION</scope>
    <source>
        <tissue evidence="3">Whole blood</tissue>
    </source>
</reference>
<dbReference type="RefSeq" id="XP_053752707.1">
    <property type="nucleotide sequence ID" value="XM_053896732.1"/>
</dbReference>
<gene>
    <name evidence="3" type="primary">LOC128775478</name>
</gene>
<dbReference type="AlphaFoldDB" id="A0A9W2V1Z3"/>
<feature type="compositionally biased region" description="Gly residues" evidence="1">
    <location>
        <begin position="289"/>
        <end position="300"/>
    </location>
</feature>
<keyword evidence="2" id="KW-1185">Reference proteome</keyword>
<accession>A0A9W2V1Z3</accession>
<proteinExistence type="predicted"/>
<name>A0A9W2V1Z3_PANPR</name>
<feature type="compositionally biased region" description="Low complexity" evidence="1">
    <location>
        <begin position="61"/>
        <end position="73"/>
    </location>
</feature>
<feature type="compositionally biased region" description="Low complexity" evidence="1">
    <location>
        <begin position="102"/>
        <end position="112"/>
    </location>
</feature>
<dbReference type="GeneID" id="128775478"/>
<feature type="region of interest" description="Disordered" evidence="1">
    <location>
        <begin position="1"/>
        <end position="120"/>
    </location>
</feature>
<sequence length="397" mass="41313">MLNDSGDFGPEEQRRLDLTDPLAGAVPGRGQETRERRPGAGGAVRPRRRGRCLPALGGGLHLAAAPRPEGRSPASRRRRRLLAPERALPGVRRTREAEEARAPAAAAATAARGAGGGGRLRGGWPSARWWRWWRRLRRPWGCSAAPAAEGEQRRRAQGSGGVAEAAEVRAGELPGPPCLWGNGLAARRGRPGGALLLVAVRHAGTLARPAPSAPGLGAPGARAAEAARVGRTARAPGPARPAQKGRDLPGPWLPGCGRAGGPERGNVSGPCCPPARGSLLSPRAPRRGPGWGKAGAGGAQGPLQALEAVRGRRHPLRREWRLRHEWRAAPGAVVAVTDTSGVSAERGRFRRLLACSRAPSSCGRRLSATTAATSEARDSFGQSGCGPCTRCSGGVRC</sequence>
<organism evidence="2 3">
    <name type="scientific">Panthera pardus</name>
    <name type="common">Leopard</name>
    <name type="synonym">Felis pardus</name>
    <dbReference type="NCBI Taxonomy" id="9691"/>
    <lineage>
        <taxon>Eukaryota</taxon>
        <taxon>Metazoa</taxon>
        <taxon>Chordata</taxon>
        <taxon>Craniata</taxon>
        <taxon>Vertebrata</taxon>
        <taxon>Euteleostomi</taxon>
        <taxon>Mammalia</taxon>
        <taxon>Eutheria</taxon>
        <taxon>Laurasiatheria</taxon>
        <taxon>Carnivora</taxon>
        <taxon>Feliformia</taxon>
        <taxon>Felidae</taxon>
        <taxon>Pantherinae</taxon>
        <taxon>Panthera</taxon>
    </lineage>
</organism>
<protein>
    <submittedName>
        <fullName evidence="3">Translation initiation factor IF-2-like</fullName>
    </submittedName>
</protein>
<evidence type="ECO:0000313" key="3">
    <source>
        <dbReference type="RefSeq" id="XP_053752707.1"/>
    </source>
</evidence>